<protein>
    <recommendedName>
        <fullName evidence="5">Lipoprotein</fullName>
    </recommendedName>
</protein>
<dbReference type="PROSITE" id="PS51257">
    <property type="entry name" value="PROKAR_LIPOPROTEIN"/>
    <property type="match status" value="1"/>
</dbReference>
<evidence type="ECO:0000313" key="3">
    <source>
        <dbReference type="EMBL" id="NGM15440.1"/>
    </source>
</evidence>
<dbReference type="RefSeq" id="WP_164449291.1">
    <property type="nucleotide sequence ID" value="NZ_SAIY01000009.1"/>
</dbReference>
<evidence type="ECO:0000256" key="1">
    <source>
        <dbReference type="SAM" id="MobiDB-lite"/>
    </source>
</evidence>
<dbReference type="Proteomes" id="UP000478148">
    <property type="component" value="Unassembled WGS sequence"/>
</dbReference>
<accession>A0A6M1LB37</accession>
<evidence type="ECO:0000313" key="4">
    <source>
        <dbReference type="Proteomes" id="UP000478148"/>
    </source>
</evidence>
<evidence type="ECO:0000256" key="2">
    <source>
        <dbReference type="SAM" id="SignalP"/>
    </source>
</evidence>
<feature type="signal peptide" evidence="2">
    <location>
        <begin position="1"/>
        <end position="20"/>
    </location>
</feature>
<organism evidence="3 4">
    <name type="scientific">Verrucosispora sioxanthis</name>
    <dbReference type="NCBI Taxonomy" id="2499994"/>
    <lineage>
        <taxon>Bacteria</taxon>
        <taxon>Bacillati</taxon>
        <taxon>Actinomycetota</taxon>
        <taxon>Actinomycetes</taxon>
        <taxon>Micromonosporales</taxon>
        <taxon>Micromonosporaceae</taxon>
        <taxon>Micromonospora</taxon>
    </lineage>
</organism>
<name>A0A6M1LB37_9ACTN</name>
<feature type="chain" id="PRO_5038774726" description="Lipoprotein" evidence="2">
    <location>
        <begin position="21"/>
        <end position="170"/>
    </location>
</feature>
<keyword evidence="2" id="KW-0732">Signal</keyword>
<evidence type="ECO:0008006" key="5">
    <source>
        <dbReference type="Google" id="ProtNLM"/>
    </source>
</evidence>
<sequence>MNRIRASFSVLACASLLALAACGGDDAAPTAGTSPSATVPSATATTTSPTPAPPTADAADVVSDKQLCESAKQASDKMREDLVAAVSSGSEPSPALFQKILSGLQNEVTRVAATGASDSKVVAALEEFGAEAGKAANATDPATAADNPAFEKAGASLSKACKSAGVTVTF</sequence>
<comment type="caution">
    <text evidence="3">The sequence shown here is derived from an EMBL/GenBank/DDBJ whole genome shotgun (WGS) entry which is preliminary data.</text>
</comment>
<reference evidence="3 4" key="1">
    <citation type="submission" date="2020-02" db="EMBL/GenBank/DDBJ databases">
        <title>Draft Genome Sequence of Verrucosispora sp. Strain CWR15, Isolated from Gulf of Mexico Sponge.</title>
        <authorList>
            <person name="Kennedy S.J."/>
            <person name="Cella E."/>
            <person name="Azarian T."/>
            <person name="Baker B.J."/>
            <person name="Shaw L.N."/>
        </authorList>
    </citation>
    <scope>NUCLEOTIDE SEQUENCE [LARGE SCALE GENOMIC DNA]</scope>
    <source>
        <strain evidence="3 4">CWR15</strain>
    </source>
</reference>
<proteinExistence type="predicted"/>
<feature type="region of interest" description="Disordered" evidence="1">
    <location>
        <begin position="27"/>
        <end position="58"/>
    </location>
</feature>
<gene>
    <name evidence="3" type="ORF">ENC19_23790</name>
</gene>
<keyword evidence="4" id="KW-1185">Reference proteome</keyword>
<dbReference type="AlphaFoldDB" id="A0A6M1LB37"/>
<dbReference type="EMBL" id="SAIY01000009">
    <property type="protein sequence ID" value="NGM15440.1"/>
    <property type="molecule type" value="Genomic_DNA"/>
</dbReference>